<dbReference type="InParanoid" id="A0A540VHW2"/>
<dbReference type="PANTHER" id="PTHR10746">
    <property type="entry name" value="50S RIBOSOMAL PROTEIN L4"/>
    <property type="match status" value="1"/>
</dbReference>
<dbReference type="FunCoup" id="A0A540VHW2">
    <property type="interactions" value="502"/>
</dbReference>
<evidence type="ECO:0000256" key="5">
    <source>
        <dbReference type="HAMAP-Rule" id="MF_01328"/>
    </source>
</evidence>
<dbReference type="RefSeq" id="WP_141609427.1">
    <property type="nucleotide sequence ID" value="NZ_VIGC02000008.1"/>
</dbReference>
<organism evidence="7 8">
    <name type="scientific">Litorilinea aerophila</name>
    <dbReference type="NCBI Taxonomy" id="1204385"/>
    <lineage>
        <taxon>Bacteria</taxon>
        <taxon>Bacillati</taxon>
        <taxon>Chloroflexota</taxon>
        <taxon>Caldilineae</taxon>
        <taxon>Caldilineales</taxon>
        <taxon>Caldilineaceae</taxon>
        <taxon>Litorilinea</taxon>
    </lineage>
</organism>
<dbReference type="NCBIfam" id="TIGR03953">
    <property type="entry name" value="rplD_bact"/>
    <property type="match status" value="1"/>
</dbReference>
<name>A0A540VHW2_9CHLR</name>
<dbReference type="InterPro" id="IPR013005">
    <property type="entry name" value="Ribosomal_uL4-like"/>
</dbReference>
<dbReference type="InterPro" id="IPR002136">
    <property type="entry name" value="Ribosomal_uL4"/>
</dbReference>
<dbReference type="Pfam" id="PF00573">
    <property type="entry name" value="Ribosomal_L4"/>
    <property type="match status" value="1"/>
</dbReference>
<proteinExistence type="inferred from homology"/>
<dbReference type="EMBL" id="VIGC01000008">
    <property type="protein sequence ID" value="TQE96282.1"/>
    <property type="molecule type" value="Genomic_DNA"/>
</dbReference>
<dbReference type="InterPro" id="IPR023574">
    <property type="entry name" value="Ribosomal_uL4_dom_sf"/>
</dbReference>
<dbReference type="GO" id="GO:0005840">
    <property type="term" value="C:ribosome"/>
    <property type="evidence" value="ECO:0007669"/>
    <property type="project" value="UniProtKB-KW"/>
</dbReference>
<comment type="function">
    <text evidence="5">One of the primary rRNA binding proteins, this protein initially binds near the 5'-end of the 23S rRNA. It is important during the early stages of 50S assembly. It makes multiple contacts with different domains of the 23S rRNA in the assembled 50S subunit and ribosome.</text>
</comment>
<evidence type="ECO:0000256" key="6">
    <source>
        <dbReference type="SAM" id="MobiDB-lite"/>
    </source>
</evidence>
<evidence type="ECO:0000256" key="1">
    <source>
        <dbReference type="ARBA" id="ARBA00010528"/>
    </source>
</evidence>
<gene>
    <name evidence="5 7" type="primary">rplD</name>
    <name evidence="7" type="ORF">FKZ61_07240</name>
</gene>
<evidence type="ECO:0000313" key="8">
    <source>
        <dbReference type="Proteomes" id="UP000317371"/>
    </source>
</evidence>
<comment type="similarity">
    <text evidence="1 5">Belongs to the universal ribosomal protein uL4 family.</text>
</comment>
<dbReference type="GO" id="GO:0003735">
    <property type="term" value="F:structural constituent of ribosome"/>
    <property type="evidence" value="ECO:0007669"/>
    <property type="project" value="InterPro"/>
</dbReference>
<keyword evidence="2 5" id="KW-0689">Ribosomal protein</keyword>
<dbReference type="GO" id="GO:0019843">
    <property type="term" value="F:rRNA binding"/>
    <property type="evidence" value="ECO:0007669"/>
    <property type="project" value="UniProtKB-UniRule"/>
</dbReference>
<evidence type="ECO:0000313" key="7">
    <source>
        <dbReference type="EMBL" id="TQE96282.1"/>
    </source>
</evidence>
<protein>
    <recommendedName>
        <fullName evidence="4 5">Large ribosomal subunit protein uL4</fullName>
    </recommendedName>
</protein>
<comment type="caution">
    <text evidence="7">The sequence shown here is derived from an EMBL/GenBank/DDBJ whole genome shotgun (WGS) entry which is preliminary data.</text>
</comment>
<evidence type="ECO:0000256" key="4">
    <source>
        <dbReference type="ARBA" id="ARBA00035244"/>
    </source>
</evidence>
<sequence length="223" mass="24236">MLLPVKDMAGNQIGELEVSDLVFGAPINRPLMHQALVRQLSNARLGTHKTKTRGEVSGGGRKPWRQKGTGRARQGSIRAPHWVGGGTVFGPRPRKYIKDMPKKMHRAALRSALSVKASAGQIVVLDQLTMEQPKTKAMVALLEALGLNGQRVLLVLPEKDEVVQLSARNLPEVKSLLSGYLNIRDLLGYDVLLMTREAVAHVEEWLGADVAGQSTAAVAEAEE</sequence>
<comment type="subunit">
    <text evidence="5">Part of the 50S ribosomal subunit.</text>
</comment>
<keyword evidence="8" id="KW-1185">Reference proteome</keyword>
<dbReference type="SUPFAM" id="SSF52166">
    <property type="entry name" value="Ribosomal protein L4"/>
    <property type="match status" value="1"/>
</dbReference>
<dbReference type="OrthoDB" id="9803201at2"/>
<dbReference type="GO" id="GO:0006412">
    <property type="term" value="P:translation"/>
    <property type="evidence" value="ECO:0007669"/>
    <property type="project" value="UniProtKB-UniRule"/>
</dbReference>
<reference evidence="7 8" key="1">
    <citation type="submission" date="2019-06" db="EMBL/GenBank/DDBJ databases">
        <title>Genome sequence of Litorilinea aerophila BAA-2444.</title>
        <authorList>
            <person name="Maclea K.S."/>
            <person name="Maurais E.G."/>
            <person name="Iannazzi L.C."/>
        </authorList>
    </citation>
    <scope>NUCLEOTIDE SEQUENCE [LARGE SCALE GENOMIC DNA]</scope>
    <source>
        <strain evidence="7 8">ATCC BAA-2444</strain>
    </source>
</reference>
<accession>A0A540VHW2</accession>
<dbReference type="Gene3D" id="3.40.1370.10">
    <property type="match status" value="1"/>
</dbReference>
<comment type="function">
    <text evidence="5">Forms part of the polypeptide exit tunnel.</text>
</comment>
<keyword evidence="3 5" id="KW-0687">Ribonucleoprotein</keyword>
<dbReference type="PANTHER" id="PTHR10746:SF6">
    <property type="entry name" value="LARGE RIBOSOMAL SUBUNIT PROTEIN UL4M"/>
    <property type="match status" value="1"/>
</dbReference>
<keyword evidence="5" id="KW-0694">RNA-binding</keyword>
<feature type="region of interest" description="Disordered" evidence="6">
    <location>
        <begin position="50"/>
        <end position="77"/>
    </location>
</feature>
<dbReference type="GO" id="GO:1990904">
    <property type="term" value="C:ribonucleoprotein complex"/>
    <property type="evidence" value="ECO:0007669"/>
    <property type="project" value="UniProtKB-KW"/>
</dbReference>
<dbReference type="AlphaFoldDB" id="A0A540VHW2"/>
<dbReference type="Proteomes" id="UP000317371">
    <property type="component" value="Unassembled WGS sequence"/>
</dbReference>
<evidence type="ECO:0000256" key="2">
    <source>
        <dbReference type="ARBA" id="ARBA00022980"/>
    </source>
</evidence>
<keyword evidence="5" id="KW-0699">rRNA-binding</keyword>
<evidence type="ECO:0000256" key="3">
    <source>
        <dbReference type="ARBA" id="ARBA00023274"/>
    </source>
</evidence>
<dbReference type="HAMAP" id="MF_01328_B">
    <property type="entry name" value="Ribosomal_uL4_B"/>
    <property type="match status" value="1"/>
</dbReference>